<dbReference type="InterPro" id="IPR029016">
    <property type="entry name" value="GAF-like_dom_sf"/>
</dbReference>
<evidence type="ECO:0000256" key="8">
    <source>
        <dbReference type="ARBA" id="ARBA00022777"/>
    </source>
</evidence>
<keyword evidence="16" id="KW-1185">Reference proteome</keyword>
<keyword evidence="5 12" id="KW-0597">Phosphoprotein</keyword>
<proteinExistence type="predicted"/>
<dbReference type="Pfam" id="PF00072">
    <property type="entry name" value="Response_reg"/>
    <property type="match status" value="1"/>
</dbReference>
<dbReference type="InterPro" id="IPR036097">
    <property type="entry name" value="HisK_dim/P_sf"/>
</dbReference>
<keyword evidence="11" id="KW-0472">Membrane</keyword>
<keyword evidence="7" id="KW-0547">Nucleotide-binding</keyword>
<dbReference type="PANTHER" id="PTHR43047:SF72">
    <property type="entry name" value="OSMOSENSING HISTIDINE PROTEIN KINASE SLN1"/>
    <property type="match status" value="1"/>
</dbReference>
<dbReference type="SMART" id="SM00387">
    <property type="entry name" value="HATPase_c"/>
    <property type="match status" value="1"/>
</dbReference>
<dbReference type="PROSITE" id="PS50110">
    <property type="entry name" value="RESPONSE_REGULATORY"/>
    <property type="match status" value="1"/>
</dbReference>
<dbReference type="GO" id="GO:0000155">
    <property type="term" value="F:phosphorelay sensor kinase activity"/>
    <property type="evidence" value="ECO:0007669"/>
    <property type="project" value="InterPro"/>
</dbReference>
<keyword evidence="8 15" id="KW-0418">Kinase</keyword>
<dbReference type="InterPro" id="IPR011006">
    <property type="entry name" value="CheY-like_superfamily"/>
</dbReference>
<gene>
    <name evidence="15" type="ORF">DB31_2484</name>
</gene>
<name>A0A085W7Q3_9BACT</name>
<sequence>MSHERARILNVNDNPASLYLTTLTLQRAGYEVLEAMTGAQALEKARQAPDLILLDVRLPDLSGHAVCARLKEDPQTSSITILQTSANDVDVLARTTGLEAGADGYLAQPYEAEELLAWVKALLRARQTLMASHTRLLRLQQVTAALCYAVTPEEVTAVILHQGLDALQAQAGGVALRSEDGQTVEMVNTRGYPEFSIKNFRRQPSSAQTPMCLSIVRNEPIYLETAEMEAAFPMVAKVNTVGGSRVALPFSTSTGLRGCLAISFRQFHAFDAHDRAFMMGLAHQCGQALDRARLYAEAKALARSREELLAIVAHDLRNPLAAVTTSTEIIRRTLPIAVPPLLESRLNSIDRSAERMNHLIQDLLDLARFQAGTLVLRQEHHGAKELLQEVLDSHAVLASEKALRLHLEPAGQEARVRCDRERMMQVFSNLVGNAIKFTPAGGQIILSVDSHPAGVVFSVRDTGPGISSEHLPRLFHRFFQVEPARRNGVGLGLSIVKAIVDAHGGTISVESALGQGTIFRFALPHQGSPAQA</sequence>
<dbReference type="Gene3D" id="3.30.565.10">
    <property type="entry name" value="Histidine kinase-like ATPase, C-terminal domain"/>
    <property type="match status" value="1"/>
</dbReference>
<evidence type="ECO:0000256" key="9">
    <source>
        <dbReference type="ARBA" id="ARBA00022840"/>
    </source>
</evidence>
<evidence type="ECO:0000259" key="13">
    <source>
        <dbReference type="PROSITE" id="PS50109"/>
    </source>
</evidence>
<dbReference type="Pfam" id="PF02518">
    <property type="entry name" value="HATPase_c"/>
    <property type="match status" value="1"/>
</dbReference>
<dbReference type="GO" id="GO:0005524">
    <property type="term" value="F:ATP binding"/>
    <property type="evidence" value="ECO:0007669"/>
    <property type="project" value="UniProtKB-KW"/>
</dbReference>
<evidence type="ECO:0000256" key="6">
    <source>
        <dbReference type="ARBA" id="ARBA00022679"/>
    </source>
</evidence>
<comment type="subcellular location">
    <subcellularLocation>
        <location evidence="2">Cell membrane</location>
    </subcellularLocation>
</comment>
<comment type="catalytic activity">
    <reaction evidence="1">
        <text>ATP + protein L-histidine = ADP + protein N-phospho-L-histidine.</text>
        <dbReference type="EC" id="2.7.13.3"/>
    </reaction>
</comment>
<keyword evidence="4" id="KW-1003">Cell membrane</keyword>
<feature type="modified residue" description="4-aspartylphosphate" evidence="12">
    <location>
        <position position="55"/>
    </location>
</feature>
<feature type="domain" description="Histidine kinase" evidence="13">
    <location>
        <begin position="311"/>
        <end position="527"/>
    </location>
</feature>
<dbReference type="Proteomes" id="UP000028725">
    <property type="component" value="Unassembled WGS sequence"/>
</dbReference>
<dbReference type="GO" id="GO:0009927">
    <property type="term" value="F:histidine phosphotransfer kinase activity"/>
    <property type="evidence" value="ECO:0007669"/>
    <property type="project" value="TreeGrafter"/>
</dbReference>
<evidence type="ECO:0000256" key="7">
    <source>
        <dbReference type="ARBA" id="ARBA00022741"/>
    </source>
</evidence>
<dbReference type="InterPro" id="IPR001789">
    <property type="entry name" value="Sig_transdc_resp-reg_receiver"/>
</dbReference>
<dbReference type="Gene3D" id="3.30.450.40">
    <property type="match status" value="1"/>
</dbReference>
<dbReference type="PATRIC" id="fig|394096.3.peg.6817"/>
<feature type="domain" description="Response regulatory" evidence="14">
    <location>
        <begin position="7"/>
        <end position="123"/>
    </location>
</feature>
<protein>
    <recommendedName>
        <fullName evidence="3">histidine kinase</fullName>
        <ecNumber evidence="3">2.7.13.3</ecNumber>
    </recommendedName>
</protein>
<dbReference type="Pfam" id="PF13185">
    <property type="entry name" value="GAF_2"/>
    <property type="match status" value="1"/>
</dbReference>
<dbReference type="InterPro" id="IPR005467">
    <property type="entry name" value="His_kinase_dom"/>
</dbReference>
<dbReference type="InterPro" id="IPR004358">
    <property type="entry name" value="Sig_transdc_His_kin-like_C"/>
</dbReference>
<dbReference type="FunFam" id="3.30.565.10:FF:000023">
    <property type="entry name" value="PAS domain-containing sensor histidine kinase"/>
    <property type="match status" value="1"/>
</dbReference>
<evidence type="ECO:0000256" key="12">
    <source>
        <dbReference type="PROSITE-ProRule" id="PRU00169"/>
    </source>
</evidence>
<dbReference type="RefSeq" id="WP_052420459.1">
    <property type="nucleotide sequence ID" value="NZ_JMCB01000016.1"/>
</dbReference>
<evidence type="ECO:0000256" key="2">
    <source>
        <dbReference type="ARBA" id="ARBA00004236"/>
    </source>
</evidence>
<dbReference type="SUPFAM" id="SSF47384">
    <property type="entry name" value="Homodimeric domain of signal transducing histidine kinase"/>
    <property type="match status" value="1"/>
</dbReference>
<dbReference type="InterPro" id="IPR036890">
    <property type="entry name" value="HATPase_C_sf"/>
</dbReference>
<evidence type="ECO:0000256" key="11">
    <source>
        <dbReference type="ARBA" id="ARBA00023136"/>
    </source>
</evidence>
<dbReference type="Gene3D" id="3.40.50.2300">
    <property type="match status" value="1"/>
</dbReference>
<dbReference type="Gene3D" id="1.10.287.130">
    <property type="match status" value="1"/>
</dbReference>
<dbReference type="STRING" id="394096.DB31_2484"/>
<dbReference type="PRINTS" id="PR00344">
    <property type="entry name" value="BCTRLSENSOR"/>
</dbReference>
<evidence type="ECO:0000313" key="16">
    <source>
        <dbReference type="Proteomes" id="UP000028725"/>
    </source>
</evidence>
<evidence type="ECO:0000259" key="14">
    <source>
        <dbReference type="PROSITE" id="PS50110"/>
    </source>
</evidence>
<dbReference type="EC" id="2.7.13.3" evidence="3"/>
<dbReference type="InterPro" id="IPR003661">
    <property type="entry name" value="HisK_dim/P_dom"/>
</dbReference>
<accession>A0A085W7Q3</accession>
<dbReference type="Pfam" id="PF00512">
    <property type="entry name" value="HisKA"/>
    <property type="match status" value="1"/>
</dbReference>
<comment type="caution">
    <text evidence="15">The sequence shown here is derived from an EMBL/GenBank/DDBJ whole genome shotgun (WGS) entry which is preliminary data.</text>
</comment>
<evidence type="ECO:0000256" key="1">
    <source>
        <dbReference type="ARBA" id="ARBA00000085"/>
    </source>
</evidence>
<evidence type="ECO:0000313" key="15">
    <source>
        <dbReference type="EMBL" id="KFE63716.1"/>
    </source>
</evidence>
<keyword evidence="6" id="KW-0808">Transferase</keyword>
<dbReference type="GO" id="GO:0005886">
    <property type="term" value="C:plasma membrane"/>
    <property type="evidence" value="ECO:0007669"/>
    <property type="project" value="UniProtKB-SubCell"/>
</dbReference>
<dbReference type="AlphaFoldDB" id="A0A085W7Q3"/>
<evidence type="ECO:0000256" key="10">
    <source>
        <dbReference type="ARBA" id="ARBA00023012"/>
    </source>
</evidence>
<evidence type="ECO:0000256" key="5">
    <source>
        <dbReference type="ARBA" id="ARBA00022553"/>
    </source>
</evidence>
<evidence type="ECO:0000256" key="3">
    <source>
        <dbReference type="ARBA" id="ARBA00012438"/>
    </source>
</evidence>
<dbReference type="SMART" id="SM00448">
    <property type="entry name" value="REC"/>
    <property type="match status" value="1"/>
</dbReference>
<dbReference type="InterPro" id="IPR003018">
    <property type="entry name" value="GAF"/>
</dbReference>
<dbReference type="PANTHER" id="PTHR43047">
    <property type="entry name" value="TWO-COMPONENT HISTIDINE PROTEIN KINASE"/>
    <property type="match status" value="1"/>
</dbReference>
<dbReference type="CDD" id="cd00082">
    <property type="entry name" value="HisKA"/>
    <property type="match status" value="1"/>
</dbReference>
<keyword evidence="9" id="KW-0067">ATP-binding</keyword>
<dbReference type="InterPro" id="IPR003594">
    <property type="entry name" value="HATPase_dom"/>
</dbReference>
<reference evidence="15 16" key="1">
    <citation type="submission" date="2014-04" db="EMBL/GenBank/DDBJ databases">
        <title>Genome assembly of Hyalangium minutum DSM 14724.</title>
        <authorList>
            <person name="Sharma G."/>
            <person name="Subramanian S."/>
        </authorList>
    </citation>
    <scope>NUCLEOTIDE SEQUENCE [LARGE SCALE GENOMIC DNA]</scope>
    <source>
        <strain evidence="15 16">DSM 14724</strain>
    </source>
</reference>
<organism evidence="15 16">
    <name type="scientific">Hyalangium minutum</name>
    <dbReference type="NCBI Taxonomy" id="394096"/>
    <lineage>
        <taxon>Bacteria</taxon>
        <taxon>Pseudomonadati</taxon>
        <taxon>Myxococcota</taxon>
        <taxon>Myxococcia</taxon>
        <taxon>Myxococcales</taxon>
        <taxon>Cystobacterineae</taxon>
        <taxon>Archangiaceae</taxon>
        <taxon>Hyalangium</taxon>
    </lineage>
</organism>
<dbReference type="SUPFAM" id="SSF52172">
    <property type="entry name" value="CheY-like"/>
    <property type="match status" value="1"/>
</dbReference>
<dbReference type="CDD" id="cd00075">
    <property type="entry name" value="HATPase"/>
    <property type="match status" value="1"/>
</dbReference>
<dbReference type="EMBL" id="JMCB01000016">
    <property type="protein sequence ID" value="KFE63716.1"/>
    <property type="molecule type" value="Genomic_DNA"/>
</dbReference>
<dbReference type="SUPFAM" id="SSF55874">
    <property type="entry name" value="ATPase domain of HSP90 chaperone/DNA topoisomerase II/histidine kinase"/>
    <property type="match status" value="1"/>
</dbReference>
<dbReference type="SMART" id="SM00388">
    <property type="entry name" value="HisKA"/>
    <property type="match status" value="1"/>
</dbReference>
<dbReference type="SUPFAM" id="SSF55781">
    <property type="entry name" value="GAF domain-like"/>
    <property type="match status" value="1"/>
</dbReference>
<evidence type="ECO:0000256" key="4">
    <source>
        <dbReference type="ARBA" id="ARBA00022475"/>
    </source>
</evidence>
<dbReference type="PROSITE" id="PS50109">
    <property type="entry name" value="HIS_KIN"/>
    <property type="match status" value="1"/>
</dbReference>
<keyword evidence="10" id="KW-0902">Two-component regulatory system</keyword>